<evidence type="ECO:0000313" key="2">
    <source>
        <dbReference type="Proteomes" id="UP000289794"/>
    </source>
</evidence>
<organism evidence="1 2">
    <name type="scientific">Blautia producta</name>
    <dbReference type="NCBI Taxonomy" id="33035"/>
    <lineage>
        <taxon>Bacteria</taxon>
        <taxon>Bacillati</taxon>
        <taxon>Bacillota</taxon>
        <taxon>Clostridia</taxon>
        <taxon>Lachnospirales</taxon>
        <taxon>Lachnospiraceae</taxon>
        <taxon>Blautia</taxon>
    </lineage>
</organism>
<sequence>MDELILVDGRAFKCPSGFKWKKQDVSSSQAGRTDDAVMHKNRVAKKRALSLTWSCLTKIEIHEILVAFDPEYVNVTYWDPLDGGDVTKTFYTGDMQADVKWWAKGRERYSTLSFDIIER</sequence>
<dbReference type="Proteomes" id="UP000289794">
    <property type="component" value="Chromosome"/>
</dbReference>
<name>A0A4P6M484_9FIRM</name>
<accession>A0A4P6M484</accession>
<reference evidence="1 2" key="1">
    <citation type="submission" date="2019-01" db="EMBL/GenBank/DDBJ databases">
        <title>PMF-metabolizing Aryl O-demethylase.</title>
        <authorList>
            <person name="Kim M."/>
        </authorList>
    </citation>
    <scope>NUCLEOTIDE SEQUENCE [LARGE SCALE GENOMIC DNA]</scope>
    <source>
        <strain evidence="1 2">PMF1</strain>
    </source>
</reference>
<gene>
    <name evidence="1" type="ORF">PMF13cell1_05638</name>
</gene>
<dbReference type="KEGG" id="bpro:PMF13cell1_05638"/>
<evidence type="ECO:0000313" key="1">
    <source>
        <dbReference type="EMBL" id="QBF00042.1"/>
    </source>
</evidence>
<dbReference type="InterPro" id="IPR046557">
    <property type="entry name" value="DUF6711"/>
</dbReference>
<protein>
    <submittedName>
        <fullName evidence="1">Uncharacterized protein</fullName>
    </submittedName>
</protein>
<dbReference type="EMBL" id="CP035945">
    <property type="protein sequence ID" value="QBF00042.1"/>
    <property type="molecule type" value="Genomic_DNA"/>
</dbReference>
<dbReference type="RefSeq" id="WP_130182916.1">
    <property type="nucleotide sequence ID" value="NZ_CP035945.1"/>
</dbReference>
<dbReference type="AlphaFoldDB" id="A0A4P6M484"/>
<dbReference type="Pfam" id="PF20458">
    <property type="entry name" value="DUF6711"/>
    <property type="match status" value="1"/>
</dbReference>
<proteinExistence type="predicted"/>